<feature type="region of interest" description="Disordered" evidence="1">
    <location>
        <begin position="19"/>
        <end position="57"/>
    </location>
</feature>
<evidence type="ECO:0000256" key="1">
    <source>
        <dbReference type="SAM" id="MobiDB-lite"/>
    </source>
</evidence>
<evidence type="ECO:0000313" key="2">
    <source>
        <dbReference type="EMBL" id="KAK2096948.1"/>
    </source>
</evidence>
<feature type="non-terminal residue" evidence="2">
    <location>
        <position position="1"/>
    </location>
</feature>
<accession>A0ABQ9UIQ9</accession>
<protein>
    <submittedName>
        <fullName evidence="2">Uncharacterized protein</fullName>
    </submittedName>
</protein>
<reference evidence="2 3" key="1">
    <citation type="submission" date="2023-05" db="EMBL/GenBank/DDBJ databases">
        <title>B98-5 Cell Line De Novo Hybrid Assembly: An Optical Mapping Approach.</title>
        <authorList>
            <person name="Kananen K."/>
            <person name="Auerbach J.A."/>
            <person name="Kautto E."/>
            <person name="Blachly J.S."/>
        </authorList>
    </citation>
    <scope>NUCLEOTIDE SEQUENCE [LARGE SCALE GENOMIC DNA]</scope>
    <source>
        <strain evidence="2">B95-8</strain>
        <tissue evidence="2">Cell line</tissue>
    </source>
</reference>
<organism evidence="2 3">
    <name type="scientific">Saguinus oedipus</name>
    <name type="common">Cotton-top tamarin</name>
    <name type="synonym">Oedipomidas oedipus</name>
    <dbReference type="NCBI Taxonomy" id="9490"/>
    <lineage>
        <taxon>Eukaryota</taxon>
        <taxon>Metazoa</taxon>
        <taxon>Chordata</taxon>
        <taxon>Craniata</taxon>
        <taxon>Vertebrata</taxon>
        <taxon>Euteleostomi</taxon>
        <taxon>Mammalia</taxon>
        <taxon>Eutheria</taxon>
        <taxon>Euarchontoglires</taxon>
        <taxon>Primates</taxon>
        <taxon>Haplorrhini</taxon>
        <taxon>Platyrrhini</taxon>
        <taxon>Cebidae</taxon>
        <taxon>Callitrichinae</taxon>
        <taxon>Saguinus</taxon>
    </lineage>
</organism>
<keyword evidence="3" id="KW-1185">Reference proteome</keyword>
<dbReference type="Proteomes" id="UP001266305">
    <property type="component" value="Unassembled WGS sequence"/>
</dbReference>
<feature type="region of interest" description="Disordered" evidence="1">
    <location>
        <begin position="73"/>
        <end position="99"/>
    </location>
</feature>
<dbReference type="EMBL" id="JASSZA010000012">
    <property type="protein sequence ID" value="KAK2096948.1"/>
    <property type="molecule type" value="Genomic_DNA"/>
</dbReference>
<feature type="region of interest" description="Disordered" evidence="1">
    <location>
        <begin position="104"/>
        <end position="123"/>
    </location>
</feature>
<sequence length="123" mass="12824">TSVNTASSRPRLLEEAMVEGMMSFKDTPDGKVNPSQEETEEDGRQGAAGPQHPGQLGKNYLGLVVLTEPFLSVASGQAGPPSSWSWPLPRAAGTVDTNVPVLTKAGRQLQTTDGPSKPSGPSP</sequence>
<name>A0ABQ9UIQ9_SAGOE</name>
<comment type="caution">
    <text evidence="2">The sequence shown here is derived from an EMBL/GenBank/DDBJ whole genome shotgun (WGS) entry which is preliminary data.</text>
</comment>
<proteinExistence type="predicted"/>
<gene>
    <name evidence="2" type="ORF">P7K49_025982</name>
</gene>
<evidence type="ECO:0000313" key="3">
    <source>
        <dbReference type="Proteomes" id="UP001266305"/>
    </source>
</evidence>